<dbReference type="Pfam" id="PF22098">
    <property type="entry name" value="DUF6942"/>
    <property type="match status" value="1"/>
</dbReference>
<dbReference type="EMBL" id="MCBT01000037">
    <property type="protein sequence ID" value="OEG73721.1"/>
    <property type="molecule type" value="Genomic_DNA"/>
</dbReference>
<reference evidence="2 3" key="1">
    <citation type="submission" date="2016-07" db="EMBL/GenBank/DDBJ databases">
        <title>Whole-genome of two Shewanella species isolated from a digestive organ of sea cucumber Apostichopus japonicus Selenka 1867.</title>
        <authorList>
            <person name="Hong H.-H."/>
            <person name="Choi H."/>
            <person name="Cheon S."/>
            <person name="Oh J.-S."/>
            <person name="Lee H.-G."/>
            <person name="Park C."/>
        </authorList>
    </citation>
    <scope>NUCLEOTIDE SEQUENCE [LARGE SCALE GENOMIC DNA]</scope>
    <source>
        <strain evidence="2 3">CSB03KR</strain>
    </source>
</reference>
<proteinExistence type="predicted"/>
<dbReference type="Proteomes" id="UP000773469">
    <property type="component" value="Unassembled WGS sequence"/>
</dbReference>
<name>A0A1E5IT26_SHECO</name>
<protein>
    <submittedName>
        <fullName evidence="2">Uncharacterized protein</fullName>
    </submittedName>
</protein>
<sequence length="152" mass="17556">MLPDTRFGKESAKWCFYLPNPPQLPLNWHDQQPNAMASIVALNGNHWRKISVIMAKISAPDDDWRRYQASLLRQDTQIQFTADDYKKQANIHLICGQQSAQKLGIDIKLTPQSFMDVSGANQTRILLPYLDYRQLPNRTINELRQYLNAIAD</sequence>
<dbReference type="EMBL" id="BPEU01000023">
    <property type="protein sequence ID" value="GIU43793.1"/>
    <property type="molecule type" value="Genomic_DNA"/>
</dbReference>
<evidence type="ECO:0000313" key="3">
    <source>
        <dbReference type="Proteomes" id="UP000095230"/>
    </source>
</evidence>
<dbReference type="Proteomes" id="UP000095230">
    <property type="component" value="Unassembled WGS sequence"/>
</dbReference>
<evidence type="ECO:0000313" key="2">
    <source>
        <dbReference type="EMBL" id="OEG73721.1"/>
    </source>
</evidence>
<dbReference type="AlphaFoldDB" id="A0A1E5IT26"/>
<accession>A0A1E5IT26</accession>
<reference evidence="1 4" key="2">
    <citation type="submission" date="2021-05" db="EMBL/GenBank/DDBJ databases">
        <title>Molecular characterization for Shewanella algae harboring chromosomal blaOXA-55-like strains isolated from clinical and environment sample.</title>
        <authorList>
            <person name="Ohama Y."/>
            <person name="Aoki K."/>
            <person name="Harada S."/>
            <person name="Moriya K."/>
            <person name="Ishii Y."/>
            <person name="Tateda K."/>
        </authorList>
    </citation>
    <scope>NUCLEOTIDE SEQUENCE [LARGE SCALE GENOMIC DNA]</scope>
    <source>
        <strain evidence="1 4">MBTL60-118</strain>
    </source>
</reference>
<dbReference type="RefSeq" id="WP_028764017.1">
    <property type="nucleotide sequence ID" value="NZ_BPEU01000023.1"/>
</dbReference>
<keyword evidence="4" id="KW-1185">Reference proteome</keyword>
<gene>
    <name evidence="2" type="ORF">BEL05_00380</name>
    <name evidence="1" type="ORF">TUM3794_30300</name>
</gene>
<dbReference type="OrthoDB" id="6077837at2"/>
<evidence type="ECO:0000313" key="4">
    <source>
        <dbReference type="Proteomes" id="UP000773469"/>
    </source>
</evidence>
<evidence type="ECO:0000313" key="1">
    <source>
        <dbReference type="EMBL" id="GIU43793.1"/>
    </source>
</evidence>
<dbReference type="InterPro" id="IPR054222">
    <property type="entry name" value="DUF6942"/>
</dbReference>
<organism evidence="2 3">
    <name type="scientific">Shewanella colwelliana</name>
    <name type="common">Alteromonas colwelliana</name>
    <dbReference type="NCBI Taxonomy" id="23"/>
    <lineage>
        <taxon>Bacteria</taxon>
        <taxon>Pseudomonadati</taxon>
        <taxon>Pseudomonadota</taxon>
        <taxon>Gammaproteobacteria</taxon>
        <taxon>Alteromonadales</taxon>
        <taxon>Shewanellaceae</taxon>
        <taxon>Shewanella</taxon>
    </lineage>
</organism>
<comment type="caution">
    <text evidence="2">The sequence shown here is derived from an EMBL/GenBank/DDBJ whole genome shotgun (WGS) entry which is preliminary data.</text>
</comment>